<name>A0ABP0G2Z8_CLALP</name>
<comment type="cofactor">
    <cofactor evidence="1">
        <name>Zn(2+)</name>
        <dbReference type="ChEBI" id="CHEBI:29105"/>
    </cofactor>
</comment>
<feature type="compositionally biased region" description="Polar residues" evidence="5">
    <location>
        <begin position="235"/>
        <end position="244"/>
    </location>
</feature>
<feature type="region of interest" description="Disordered" evidence="5">
    <location>
        <begin position="219"/>
        <end position="244"/>
    </location>
</feature>
<accession>A0ABP0G2Z8</accession>
<protein>
    <recommendedName>
        <fullName evidence="8">KIAA0895</fullName>
    </recommendedName>
</protein>
<sequence>MAKRVDWLGKQRNLGNPRRKSLPVLPNLHNKDTTIAQLTPTYYQKTPSVENCKLPNIDIESSETAITPVQLELVRSSLLQYEDETMIDPGLEEAEGIAQSESFGRNYVDETVELTEISSLGIAKRLENLNLCGTKHVNLPSSHVTVGEKSDISPRKGGFKLQGSRATCQQRPAPRTSSTDRHLSTLQSNSTSSNKTKKISASRPNILTSMEERMVRNARSNAKNARSRRSMSAKTLVSKSLRPKTSVSRSRRNICLLTCIKPKNLEEEKRKFMKSGYTYNPQFEYEYPANPSVLERYNRASTEFLPQAMSIMKRVLERYENYEKFEWATGGQLLSKVQLWSMIRRYLEKEGFYGDVVVNISNDLIARAAMTINGGRPTLSIRETAAKKLWVEGLLRHEIGTHHLRFHNNRLQIWNSGKVRRQLGMKPANPTEEGLASLHSVLLRKDPSLWRPAVLYYTVYKASKMSFCELFEELGTLMDNPEVRWDYCLRTKRGQYDTSKPGCFCKDQVYLTGILQLLQVRHTLDFHLLCTMGKVSHEDIEMLKHHYKAEHTKIPGFMKDLPAYRRRLDHIVTVNGLDEWTDNVAPEERENCNNVEESGAVTVRNC</sequence>
<evidence type="ECO:0000256" key="5">
    <source>
        <dbReference type="SAM" id="MobiDB-lite"/>
    </source>
</evidence>
<gene>
    <name evidence="6" type="ORF">CVLEPA_LOCUS16374</name>
</gene>
<feature type="region of interest" description="Disordered" evidence="5">
    <location>
        <begin position="1"/>
        <end position="21"/>
    </location>
</feature>
<reference evidence="6 7" key="1">
    <citation type="submission" date="2024-02" db="EMBL/GenBank/DDBJ databases">
        <authorList>
            <person name="Daric V."/>
            <person name="Darras S."/>
        </authorList>
    </citation>
    <scope>NUCLEOTIDE SEQUENCE [LARGE SCALE GENOMIC DNA]</scope>
</reference>
<evidence type="ECO:0000313" key="7">
    <source>
        <dbReference type="Proteomes" id="UP001642483"/>
    </source>
</evidence>
<evidence type="ECO:0000256" key="4">
    <source>
        <dbReference type="ARBA" id="ARBA00023049"/>
    </source>
</evidence>
<evidence type="ECO:0000256" key="2">
    <source>
        <dbReference type="ARBA" id="ARBA00022670"/>
    </source>
</evidence>
<dbReference type="SMART" id="SM01154">
    <property type="entry name" value="DUF1704"/>
    <property type="match status" value="1"/>
</dbReference>
<keyword evidence="4" id="KW-0482">Metalloprotease</keyword>
<dbReference type="Pfam" id="PF08014">
    <property type="entry name" value="MATCAP"/>
    <property type="match status" value="1"/>
</dbReference>
<dbReference type="EMBL" id="CAWYQH010000099">
    <property type="protein sequence ID" value="CAK8685233.1"/>
    <property type="molecule type" value="Genomic_DNA"/>
</dbReference>
<feature type="compositionally biased region" description="Low complexity" evidence="5">
    <location>
        <begin position="184"/>
        <end position="194"/>
    </location>
</feature>
<comment type="caution">
    <text evidence="6">The sequence shown here is derived from an EMBL/GenBank/DDBJ whole genome shotgun (WGS) entry which is preliminary data.</text>
</comment>
<evidence type="ECO:0000313" key="6">
    <source>
        <dbReference type="EMBL" id="CAK8685233.1"/>
    </source>
</evidence>
<dbReference type="InterPro" id="IPR012548">
    <property type="entry name" value="MATCAP"/>
</dbReference>
<dbReference type="Proteomes" id="UP001642483">
    <property type="component" value="Unassembled WGS sequence"/>
</dbReference>
<feature type="region of interest" description="Disordered" evidence="5">
    <location>
        <begin position="145"/>
        <end position="201"/>
    </location>
</feature>
<keyword evidence="7" id="KW-1185">Reference proteome</keyword>
<proteinExistence type="predicted"/>
<evidence type="ECO:0008006" key="8">
    <source>
        <dbReference type="Google" id="ProtNLM"/>
    </source>
</evidence>
<keyword evidence="2" id="KW-0645">Protease</keyword>
<organism evidence="6 7">
    <name type="scientific">Clavelina lepadiformis</name>
    <name type="common">Light-bulb sea squirt</name>
    <name type="synonym">Ascidia lepadiformis</name>
    <dbReference type="NCBI Taxonomy" id="159417"/>
    <lineage>
        <taxon>Eukaryota</taxon>
        <taxon>Metazoa</taxon>
        <taxon>Chordata</taxon>
        <taxon>Tunicata</taxon>
        <taxon>Ascidiacea</taxon>
        <taxon>Aplousobranchia</taxon>
        <taxon>Clavelinidae</taxon>
        <taxon>Clavelina</taxon>
    </lineage>
</organism>
<dbReference type="PANTHER" id="PTHR31817:SF0">
    <property type="entry name" value="CHROMOSOME UNDETERMINED SCAFFOLD_67, WHOLE GENOME SHOTGUN SEQUENCE"/>
    <property type="match status" value="1"/>
</dbReference>
<evidence type="ECO:0000256" key="3">
    <source>
        <dbReference type="ARBA" id="ARBA00022801"/>
    </source>
</evidence>
<keyword evidence="3" id="KW-0378">Hydrolase</keyword>
<dbReference type="PANTHER" id="PTHR31817">
    <property type="match status" value="1"/>
</dbReference>
<evidence type="ECO:0000256" key="1">
    <source>
        <dbReference type="ARBA" id="ARBA00001947"/>
    </source>
</evidence>